<dbReference type="InterPro" id="IPR036719">
    <property type="entry name" value="Neuro-gated_channel_TM_sf"/>
</dbReference>
<evidence type="ECO:0000313" key="9">
    <source>
        <dbReference type="EMBL" id="OWF44949.1"/>
    </source>
</evidence>
<dbReference type="InterPro" id="IPR006029">
    <property type="entry name" value="Neurotrans-gated_channel_TM"/>
</dbReference>
<dbReference type="PRINTS" id="PR00252">
    <property type="entry name" value="NRIONCHANNEL"/>
</dbReference>
<evidence type="ECO:0000256" key="4">
    <source>
        <dbReference type="ARBA" id="ARBA00023136"/>
    </source>
</evidence>
<protein>
    <submittedName>
        <fullName evidence="9">Neuronal acetylcholine receptor subunit alpha-6</fullName>
    </submittedName>
</protein>
<evidence type="ECO:0000259" key="8">
    <source>
        <dbReference type="Pfam" id="PF02932"/>
    </source>
</evidence>
<comment type="subcellular location">
    <subcellularLocation>
        <location evidence="1">Membrane</location>
        <topology evidence="1">Multi-pass membrane protein</topology>
    </subcellularLocation>
</comment>
<evidence type="ECO:0000256" key="2">
    <source>
        <dbReference type="ARBA" id="ARBA00022692"/>
    </source>
</evidence>
<evidence type="ECO:0000259" key="7">
    <source>
        <dbReference type="Pfam" id="PF02931"/>
    </source>
</evidence>
<dbReference type="Pfam" id="PF02931">
    <property type="entry name" value="Neur_chan_LBD"/>
    <property type="match status" value="1"/>
</dbReference>
<dbReference type="GO" id="GO:0004888">
    <property type="term" value="F:transmembrane signaling receptor activity"/>
    <property type="evidence" value="ECO:0007669"/>
    <property type="project" value="InterPro"/>
</dbReference>
<feature type="chain" id="PRO_5022266857" evidence="5">
    <location>
        <begin position="31"/>
        <end position="414"/>
    </location>
</feature>
<dbReference type="InterPro" id="IPR006201">
    <property type="entry name" value="Neur_channel"/>
</dbReference>
<evidence type="ECO:0000313" key="10">
    <source>
        <dbReference type="Proteomes" id="UP000242188"/>
    </source>
</evidence>
<sequence>MKRKQASDFRQIMKTSVICLVILLQYHVLPQSVMTAGTMDDIYSLKDKLLSNYHKEQRPVHNLSDVVEINTLFSLFSIVDFDEVSGTATMSCGLTVTWTDFRLSWNSSEFGGIVEHSFSSALVWKPPIVILSSADELEIYGSDIFVVRVTNNGLITFNPGRLVRTTCKVDMTSFPSDSHVCSVAILPWHYRRHEVMLSSTVPEIYLGSFSPSREWEIDRTLVTENKLYSEYTTVIAHDIYLTRKPRYFMISVASPILLLCFLNPFVFLLPVSSGERISFTVTIFLSLAVYMSYIGQELMPNVSDPMSGVSYFLLIAICFSCLLIVMTVLRLRCTGVQNVHELPCWSIFFVRCWAYRRKCSKRNRIEINESSTDDINEDVDDLTTKENESFPHHNRSRKPLSEMRTTVRKNMQMS</sequence>
<dbReference type="OrthoDB" id="6161551at2759"/>
<dbReference type="SUPFAM" id="SSF63712">
    <property type="entry name" value="Nicotinic receptor ligand binding domain-like"/>
    <property type="match status" value="1"/>
</dbReference>
<dbReference type="STRING" id="6573.A0A210Q8D5"/>
<dbReference type="Pfam" id="PF02932">
    <property type="entry name" value="Neur_chan_memb"/>
    <property type="match status" value="1"/>
</dbReference>
<gene>
    <name evidence="9" type="ORF">KP79_PYT18116</name>
</gene>
<dbReference type="InterPro" id="IPR006202">
    <property type="entry name" value="Neur_chan_lig-bd"/>
</dbReference>
<organism evidence="9 10">
    <name type="scientific">Mizuhopecten yessoensis</name>
    <name type="common">Japanese scallop</name>
    <name type="synonym">Patinopecten yessoensis</name>
    <dbReference type="NCBI Taxonomy" id="6573"/>
    <lineage>
        <taxon>Eukaryota</taxon>
        <taxon>Metazoa</taxon>
        <taxon>Spiralia</taxon>
        <taxon>Lophotrochozoa</taxon>
        <taxon>Mollusca</taxon>
        <taxon>Bivalvia</taxon>
        <taxon>Autobranchia</taxon>
        <taxon>Pteriomorphia</taxon>
        <taxon>Pectinida</taxon>
        <taxon>Pectinoidea</taxon>
        <taxon>Pectinidae</taxon>
        <taxon>Mizuhopecten</taxon>
    </lineage>
</organism>
<dbReference type="PANTHER" id="PTHR18945">
    <property type="entry name" value="NEUROTRANSMITTER GATED ION CHANNEL"/>
    <property type="match status" value="1"/>
</dbReference>
<dbReference type="SUPFAM" id="SSF90112">
    <property type="entry name" value="Neurotransmitter-gated ion-channel transmembrane pore"/>
    <property type="match status" value="1"/>
</dbReference>
<keyword evidence="4 5" id="KW-0472">Membrane</keyword>
<feature type="signal peptide" evidence="5">
    <location>
        <begin position="1"/>
        <end position="30"/>
    </location>
</feature>
<keyword evidence="5" id="KW-0406">Ion transport</keyword>
<dbReference type="AlphaFoldDB" id="A0A210Q8D5"/>
<keyword evidence="5" id="KW-0813">Transport</keyword>
<keyword evidence="3 5" id="KW-1133">Transmembrane helix</keyword>
<keyword evidence="5" id="KW-0407">Ion channel</keyword>
<keyword evidence="10" id="KW-1185">Reference proteome</keyword>
<evidence type="ECO:0000256" key="6">
    <source>
        <dbReference type="SAM" id="MobiDB-lite"/>
    </source>
</evidence>
<dbReference type="CDD" id="cd18989">
    <property type="entry name" value="LGIC_ECD_cation"/>
    <property type="match status" value="1"/>
</dbReference>
<dbReference type="InterPro" id="IPR036734">
    <property type="entry name" value="Neur_chan_lig-bd_sf"/>
</dbReference>
<evidence type="ECO:0000256" key="3">
    <source>
        <dbReference type="ARBA" id="ARBA00022989"/>
    </source>
</evidence>
<accession>A0A210Q8D5</accession>
<keyword evidence="5" id="KW-0732">Signal</keyword>
<dbReference type="GO" id="GO:0016020">
    <property type="term" value="C:membrane"/>
    <property type="evidence" value="ECO:0007669"/>
    <property type="project" value="UniProtKB-SubCell"/>
</dbReference>
<keyword evidence="9" id="KW-0675">Receptor</keyword>
<dbReference type="InterPro" id="IPR038050">
    <property type="entry name" value="Neuro_actylchol_rec"/>
</dbReference>
<feature type="domain" description="Neurotransmitter-gated ion-channel transmembrane" evidence="8">
    <location>
        <begin position="255"/>
        <end position="399"/>
    </location>
</feature>
<evidence type="ECO:0000256" key="5">
    <source>
        <dbReference type="RuleBase" id="RU000687"/>
    </source>
</evidence>
<feature type="domain" description="Neurotransmitter-gated ion-channel ligand-binding" evidence="7">
    <location>
        <begin position="44"/>
        <end position="245"/>
    </location>
</feature>
<dbReference type="Gene3D" id="2.70.170.10">
    <property type="entry name" value="Neurotransmitter-gated ion-channel ligand-binding domain"/>
    <property type="match status" value="1"/>
</dbReference>
<dbReference type="CDD" id="cd19051">
    <property type="entry name" value="LGIC_TM_cation"/>
    <property type="match status" value="1"/>
</dbReference>
<comment type="caution">
    <text evidence="9">The sequence shown here is derived from an EMBL/GenBank/DDBJ whole genome shotgun (WGS) entry which is preliminary data.</text>
</comment>
<reference evidence="9 10" key="1">
    <citation type="journal article" date="2017" name="Nat. Ecol. Evol.">
        <title>Scallop genome provides insights into evolution of bilaterian karyotype and development.</title>
        <authorList>
            <person name="Wang S."/>
            <person name="Zhang J."/>
            <person name="Jiao W."/>
            <person name="Li J."/>
            <person name="Xun X."/>
            <person name="Sun Y."/>
            <person name="Guo X."/>
            <person name="Huan P."/>
            <person name="Dong B."/>
            <person name="Zhang L."/>
            <person name="Hu X."/>
            <person name="Sun X."/>
            <person name="Wang J."/>
            <person name="Zhao C."/>
            <person name="Wang Y."/>
            <person name="Wang D."/>
            <person name="Huang X."/>
            <person name="Wang R."/>
            <person name="Lv J."/>
            <person name="Li Y."/>
            <person name="Zhang Z."/>
            <person name="Liu B."/>
            <person name="Lu W."/>
            <person name="Hui Y."/>
            <person name="Liang J."/>
            <person name="Zhou Z."/>
            <person name="Hou R."/>
            <person name="Li X."/>
            <person name="Liu Y."/>
            <person name="Li H."/>
            <person name="Ning X."/>
            <person name="Lin Y."/>
            <person name="Zhao L."/>
            <person name="Xing Q."/>
            <person name="Dou J."/>
            <person name="Li Y."/>
            <person name="Mao J."/>
            <person name="Guo H."/>
            <person name="Dou H."/>
            <person name="Li T."/>
            <person name="Mu C."/>
            <person name="Jiang W."/>
            <person name="Fu Q."/>
            <person name="Fu X."/>
            <person name="Miao Y."/>
            <person name="Liu J."/>
            <person name="Yu Q."/>
            <person name="Li R."/>
            <person name="Liao H."/>
            <person name="Li X."/>
            <person name="Kong Y."/>
            <person name="Jiang Z."/>
            <person name="Chourrout D."/>
            <person name="Li R."/>
            <person name="Bao Z."/>
        </authorList>
    </citation>
    <scope>NUCLEOTIDE SEQUENCE [LARGE SCALE GENOMIC DNA]</scope>
    <source>
        <strain evidence="9 10">PY_sf001</strain>
    </source>
</reference>
<comment type="similarity">
    <text evidence="5">Belongs to the ligand-gated ion channel (TC 1.A.9) family.</text>
</comment>
<keyword evidence="2 5" id="KW-0812">Transmembrane</keyword>
<dbReference type="EMBL" id="NEDP02004646">
    <property type="protein sequence ID" value="OWF44949.1"/>
    <property type="molecule type" value="Genomic_DNA"/>
</dbReference>
<dbReference type="PROSITE" id="PS00236">
    <property type="entry name" value="NEUROTR_ION_CHANNEL"/>
    <property type="match status" value="1"/>
</dbReference>
<comment type="caution">
    <text evidence="5">Lacks conserved residue(s) required for the propagation of feature annotation.</text>
</comment>
<feature type="transmembrane region" description="Helical" evidence="5">
    <location>
        <begin position="247"/>
        <end position="270"/>
    </location>
</feature>
<name>A0A210Q8D5_MIZYE</name>
<evidence type="ECO:0000256" key="1">
    <source>
        <dbReference type="ARBA" id="ARBA00004141"/>
    </source>
</evidence>
<feature type="transmembrane region" description="Helical" evidence="5">
    <location>
        <begin position="277"/>
        <end position="296"/>
    </location>
</feature>
<proteinExistence type="inferred from homology"/>
<dbReference type="InterPro" id="IPR018000">
    <property type="entry name" value="Neurotransmitter_ion_chnl_CS"/>
</dbReference>
<dbReference type="Gene3D" id="1.20.58.390">
    <property type="entry name" value="Neurotransmitter-gated ion-channel transmembrane domain"/>
    <property type="match status" value="1"/>
</dbReference>
<feature type="transmembrane region" description="Helical" evidence="5">
    <location>
        <begin position="308"/>
        <end position="329"/>
    </location>
</feature>
<dbReference type="Proteomes" id="UP000242188">
    <property type="component" value="Unassembled WGS sequence"/>
</dbReference>
<dbReference type="GO" id="GO:0005230">
    <property type="term" value="F:extracellular ligand-gated monoatomic ion channel activity"/>
    <property type="evidence" value="ECO:0007669"/>
    <property type="project" value="InterPro"/>
</dbReference>
<dbReference type="FunFam" id="2.70.170.10:FF:000028">
    <property type="entry name" value="AcetylCholine Receptor"/>
    <property type="match status" value="1"/>
</dbReference>
<feature type="region of interest" description="Disordered" evidence="6">
    <location>
        <begin position="384"/>
        <end position="414"/>
    </location>
</feature>